<evidence type="ECO:0000313" key="1">
    <source>
        <dbReference type="EMBL" id="KAI7943730.1"/>
    </source>
</evidence>
<comment type="caution">
    <text evidence="1">The sequence shown here is derived from an EMBL/GenBank/DDBJ whole genome shotgun (WGS) entry which is preliminary data.</text>
</comment>
<dbReference type="EMBL" id="CM045875">
    <property type="protein sequence ID" value="KAI7943730.1"/>
    <property type="molecule type" value="Genomic_DNA"/>
</dbReference>
<evidence type="ECO:0000313" key="2">
    <source>
        <dbReference type="Proteomes" id="UP001060170"/>
    </source>
</evidence>
<proteinExistence type="predicted"/>
<reference evidence="1 2" key="3">
    <citation type="journal article" date="2022" name="Microbiol. Spectr.">
        <title>Folding features and dynamics of 3D genome architecture in plant fungal pathogens.</title>
        <authorList>
            <person name="Xia C."/>
        </authorList>
    </citation>
    <scope>NUCLEOTIDE SEQUENCE [LARGE SCALE GENOMIC DNA]</scope>
    <source>
        <strain evidence="1 2">93-210</strain>
    </source>
</reference>
<gene>
    <name evidence="1" type="ORF">MJO28_011258</name>
</gene>
<reference evidence="2" key="2">
    <citation type="journal article" date="2018" name="Mol. Plant Microbe Interact.">
        <title>Genome sequence resources for the wheat stripe rust pathogen (Puccinia striiformis f. sp. tritici) and the barley stripe rust pathogen (Puccinia striiformis f. sp. hordei).</title>
        <authorList>
            <person name="Xia C."/>
            <person name="Wang M."/>
            <person name="Yin C."/>
            <person name="Cornejo O.E."/>
            <person name="Hulbert S.H."/>
            <person name="Chen X."/>
        </authorList>
    </citation>
    <scope>NUCLEOTIDE SEQUENCE [LARGE SCALE GENOMIC DNA]</scope>
    <source>
        <strain evidence="2">93-210</strain>
    </source>
</reference>
<keyword evidence="2" id="KW-1185">Reference proteome</keyword>
<dbReference type="Proteomes" id="UP001060170">
    <property type="component" value="Chromosome 11"/>
</dbReference>
<protein>
    <submittedName>
        <fullName evidence="1">Uncharacterized protein</fullName>
    </submittedName>
</protein>
<sequence>MAIKVGRGKTNETRTQRIRRERHADRIAQMSHRFYGRQWANQAVHAQNDRQRYDPNDVNNNILNQDDSFIPTIILEDIPEDPEWITLPDESDDDFDEAVYTHRRKWQQMARDCDWEKLLGRLHPHYVHLKIRTNNWSNVNTYADHTNCKCPPHLQTRRPVDLVDINAQYRASVVFCKCTEDGVRLLQTGFLPASALTPQTAFSLPLMIFHNSLWNNCHIGVQPFTRSLKEWLEPRSERLWVRKKKHGRDLRKPFSAAIDLFRTLKKMSKEMTFKVLRLDAQEIQALEGCAGCFGPQPPNAQDYPSNMRNKAILCLDANFQHRHHSKAGNNDRPIDTPRIFIPPSKFTEMKAAIQAKEIAMTSPGQADRCADSHKAADDKRNKSTWKGCDDTGLMGLCCRHDAAIYMGNIFKSGEQRCLPVTMINELLTQCEADRPIGILYDIGCSLDKYMGARELLAEHRPCLSFGTSVFHAYVHNWVCQLQYHPRLNDGWGLSDGEGLERLWSYLSPLVSNLRYSTRNHRLAAIAHRLEYHNLKGQQGLAAWLKRKFNTAVKRRDEARWVLTDLSDVRNPHAGSGGNYSTRFFREQWEAQRKFHEDHTEAEEERRSKLVSYYQQEVVVELLRKRLQGPEIFLATEQEVLDLLDSITQHSAKLRRQLDELTREPDLQRVVNDEEAKLLLMLWDAKAQLFVQAVQYQAEQRPITDSRTIGARTGTVLKESVFKAQQTRKPAVKKVIDSFNRCYSNFITKYPDQTLSDAADYPLTYEKFIEFPMDHRFWNDGLYYHSKAPWAIDANVRAGITATLTLSRVQEEFQLLAQELCRAVGWGVAYYNRLSETMSYLNERIVALDRGEVALQPDHIDALAFAKFPKRQMYKLLLRELRVQLASHGTLMDEWSGDVEWLWKRCQPLGNRGFISEWNEIIQKINDDSPVNPASLDGDDEEFEETILDVDQNNGEDVEDELIRSLAGVDIDNDSQNAATTQASHNVNHNLSNTGTSLARRNINNNSQNVGPQPATGGASA</sequence>
<organism evidence="1 2">
    <name type="scientific">Puccinia striiformis f. sp. tritici</name>
    <dbReference type="NCBI Taxonomy" id="168172"/>
    <lineage>
        <taxon>Eukaryota</taxon>
        <taxon>Fungi</taxon>
        <taxon>Dikarya</taxon>
        <taxon>Basidiomycota</taxon>
        <taxon>Pucciniomycotina</taxon>
        <taxon>Pucciniomycetes</taxon>
        <taxon>Pucciniales</taxon>
        <taxon>Pucciniaceae</taxon>
        <taxon>Puccinia</taxon>
    </lineage>
</organism>
<name>A0ACC0E220_9BASI</name>
<accession>A0ACC0E220</accession>
<reference evidence="2" key="1">
    <citation type="journal article" date="2018" name="BMC Genomics">
        <title>Genomic insights into host adaptation between the wheat stripe rust pathogen (Puccinia striiformis f. sp. tritici) and the barley stripe rust pathogen (Puccinia striiformis f. sp. hordei).</title>
        <authorList>
            <person name="Xia C."/>
            <person name="Wang M."/>
            <person name="Yin C."/>
            <person name="Cornejo O.E."/>
            <person name="Hulbert S.H."/>
            <person name="Chen X."/>
        </authorList>
    </citation>
    <scope>NUCLEOTIDE SEQUENCE [LARGE SCALE GENOMIC DNA]</scope>
    <source>
        <strain evidence="2">93-210</strain>
    </source>
</reference>